<dbReference type="Pfam" id="PF00642">
    <property type="entry name" value="zf-CCCH"/>
    <property type="match status" value="1"/>
</dbReference>
<keyword evidence="5 9" id="KW-0863">Zinc-finger</keyword>
<keyword evidence="8" id="KW-0472">Membrane</keyword>
<feature type="domain" description="C3H1-type" evidence="11">
    <location>
        <begin position="717"/>
        <end position="742"/>
    </location>
</feature>
<dbReference type="PROSITE" id="PS50103">
    <property type="entry name" value="ZF_C3H1"/>
    <property type="match status" value="2"/>
</dbReference>
<accession>A0ABP0QND0</accession>
<feature type="zinc finger region" description="C3H1-type" evidence="9">
    <location>
        <begin position="717"/>
        <end position="742"/>
    </location>
</feature>
<evidence type="ECO:0000259" key="11">
    <source>
        <dbReference type="PROSITE" id="PS50103"/>
    </source>
</evidence>
<dbReference type="Gene3D" id="4.10.1000.10">
    <property type="entry name" value="Zinc finger, CCCH-type"/>
    <property type="match status" value="1"/>
</dbReference>
<proteinExistence type="inferred from homology"/>
<feature type="domain" description="C3H1-type" evidence="11">
    <location>
        <begin position="441"/>
        <end position="468"/>
    </location>
</feature>
<sequence>MDRLLSALQSYDAAVFARPFTTNMATCGFINVVSELLRQRLQGASDPTGVPRQALLGSCLVAPLSTTWFMILERLFRSWDASSLATVVSKTCCEQAFFAPVINTCFMTFQGLLEGRGIQEIKDELQRNFWTVQRGNFAVWAPANLISYKFIPPRLRVLFANIVAVFWMLFLIWKTSKRRPDPAHSARSAQRAVHRPRHLDEDHRFDPLKDDPRERPGAQLGRAQKAAIGADLGGSSGSSGSSLAGRNTASFDPRSTLVRPAMRVIYGRNGREFGVTTRPDDIVVVPEFMGDLDDSLASCLIAELKTSDAEDPKSIPSIRTLTARMCEYFQVDQRTVQVRVRWHETGTSPASQLQSASFGPSNSRKACLLHLSLGGTAEHAFKRVGTGEVVYFPQGNNTLMLLGCDIVKKWSSGESKAPEDLNVLVSLWGSSKKALEDRLPEKAKEVCRDFHLGRCTYGDKCKFPHEKPSSHEELVAWPARPSMRVITVHASQRYTAPVKHDDVIIVPEFFCGEDDWDIYYTLIKEMRQSQANGDWKAEWVSWHEGAHLLSQNPSASDTYNEVIDSLCQYFSATDPNRGTRFNWYRDGSDWKPFHHDSAAFNEQRAANQNCTIGISFGSTRELAFRHAKTGELIYVPQKNGMLFYFGRDVNIIWQHGINALPEQEQDGKGRISIILWSLCELCIEESDSPPMLTDESRGSYSMHNKGKGKGKGKRFCSNGDGLCRDFQRGFCSYGEKCRFLHR</sequence>
<comment type="caution">
    <text evidence="12">The sequence shown here is derived from an EMBL/GenBank/DDBJ whole genome shotgun (WGS) entry which is preliminary data.</text>
</comment>
<gene>
    <name evidence="12" type="ORF">SCF082_LOCUS42348</name>
</gene>
<evidence type="ECO:0000256" key="3">
    <source>
        <dbReference type="ARBA" id="ARBA00022692"/>
    </source>
</evidence>
<feature type="zinc finger region" description="C3H1-type" evidence="9">
    <location>
        <begin position="441"/>
        <end position="468"/>
    </location>
</feature>
<reference evidence="12 13" key="1">
    <citation type="submission" date="2024-02" db="EMBL/GenBank/DDBJ databases">
        <authorList>
            <person name="Chen Y."/>
            <person name="Shah S."/>
            <person name="Dougan E. K."/>
            <person name="Thang M."/>
            <person name="Chan C."/>
        </authorList>
    </citation>
    <scope>NUCLEOTIDE SEQUENCE [LARGE SCALE GENOMIC DNA]</scope>
</reference>
<keyword evidence="3" id="KW-0812">Transmembrane</keyword>
<dbReference type="InterPro" id="IPR037151">
    <property type="entry name" value="AlkB-like_sf"/>
</dbReference>
<name>A0ABP0QND0_9DINO</name>
<organism evidence="12 13">
    <name type="scientific">Durusdinium trenchii</name>
    <dbReference type="NCBI Taxonomy" id="1381693"/>
    <lineage>
        <taxon>Eukaryota</taxon>
        <taxon>Sar</taxon>
        <taxon>Alveolata</taxon>
        <taxon>Dinophyceae</taxon>
        <taxon>Suessiales</taxon>
        <taxon>Symbiodiniaceae</taxon>
        <taxon>Durusdinium</taxon>
    </lineage>
</organism>
<dbReference type="InterPro" id="IPR036855">
    <property type="entry name" value="Znf_CCCH_sf"/>
</dbReference>
<evidence type="ECO:0000313" key="13">
    <source>
        <dbReference type="Proteomes" id="UP001642464"/>
    </source>
</evidence>
<dbReference type="Gene3D" id="2.60.120.590">
    <property type="entry name" value="Alpha-ketoglutarate-dependent dioxygenase AlkB-like"/>
    <property type="match status" value="1"/>
</dbReference>
<evidence type="ECO:0000256" key="2">
    <source>
        <dbReference type="ARBA" id="ARBA00006824"/>
    </source>
</evidence>
<comment type="subcellular location">
    <subcellularLocation>
        <location evidence="1">Membrane</location>
        <topology evidence="1">Multi-pass membrane protein</topology>
    </subcellularLocation>
</comment>
<dbReference type="InterPro" id="IPR041367">
    <property type="entry name" value="Znf-CCCH_4"/>
</dbReference>
<dbReference type="Pfam" id="PF18044">
    <property type="entry name" value="zf-CCCH_4"/>
    <property type="match status" value="1"/>
</dbReference>
<dbReference type="PANTHER" id="PTHR42256">
    <property type="entry name" value="OXOGLUTARATE/IRON-DEPENDENT DIOXYGENASE"/>
    <property type="match status" value="1"/>
</dbReference>
<evidence type="ECO:0000256" key="9">
    <source>
        <dbReference type="PROSITE-ProRule" id="PRU00723"/>
    </source>
</evidence>
<evidence type="ECO:0000256" key="4">
    <source>
        <dbReference type="ARBA" id="ARBA00022723"/>
    </source>
</evidence>
<keyword evidence="6 9" id="KW-0862">Zinc</keyword>
<keyword evidence="4 9" id="KW-0479">Metal-binding</keyword>
<evidence type="ECO:0000256" key="6">
    <source>
        <dbReference type="ARBA" id="ARBA00022833"/>
    </source>
</evidence>
<protein>
    <submittedName>
        <fullName evidence="12">Protein SYM1</fullName>
    </submittedName>
</protein>
<feature type="region of interest" description="Disordered" evidence="10">
    <location>
        <begin position="690"/>
        <end position="710"/>
    </location>
</feature>
<dbReference type="Proteomes" id="UP001642464">
    <property type="component" value="Unassembled WGS sequence"/>
</dbReference>
<evidence type="ECO:0000256" key="5">
    <source>
        <dbReference type="ARBA" id="ARBA00022771"/>
    </source>
</evidence>
<feature type="region of interest" description="Disordered" evidence="10">
    <location>
        <begin position="179"/>
        <end position="251"/>
    </location>
</feature>
<comment type="similarity">
    <text evidence="2">Belongs to the peroxisomal membrane protein PXMP2/4 family.</text>
</comment>
<feature type="compositionally biased region" description="Basic and acidic residues" evidence="10">
    <location>
        <begin position="198"/>
        <end position="216"/>
    </location>
</feature>
<dbReference type="InterPro" id="IPR007248">
    <property type="entry name" value="Mpv17_PMP22"/>
</dbReference>
<evidence type="ECO:0000256" key="7">
    <source>
        <dbReference type="ARBA" id="ARBA00022989"/>
    </source>
</evidence>
<evidence type="ECO:0000256" key="10">
    <source>
        <dbReference type="SAM" id="MobiDB-lite"/>
    </source>
</evidence>
<dbReference type="PANTHER" id="PTHR42256:SF1">
    <property type="entry name" value="FE2OG DIOXYGENASE DOMAIN-CONTAINING PROTEIN"/>
    <property type="match status" value="1"/>
</dbReference>
<evidence type="ECO:0000256" key="1">
    <source>
        <dbReference type="ARBA" id="ARBA00004141"/>
    </source>
</evidence>
<dbReference type="SUPFAM" id="SSF90229">
    <property type="entry name" value="CCCH zinc finger"/>
    <property type="match status" value="1"/>
</dbReference>
<dbReference type="Pfam" id="PF04117">
    <property type="entry name" value="Mpv17_PMP22"/>
    <property type="match status" value="1"/>
</dbReference>
<evidence type="ECO:0000313" key="12">
    <source>
        <dbReference type="EMBL" id="CAK9089760.1"/>
    </source>
</evidence>
<dbReference type="SMART" id="SM00356">
    <property type="entry name" value="ZnF_C3H1"/>
    <property type="match status" value="2"/>
</dbReference>
<keyword evidence="7" id="KW-1133">Transmembrane helix</keyword>
<keyword evidence="13" id="KW-1185">Reference proteome</keyword>
<dbReference type="InterPro" id="IPR000571">
    <property type="entry name" value="Znf_CCCH"/>
</dbReference>
<evidence type="ECO:0000256" key="8">
    <source>
        <dbReference type="ARBA" id="ARBA00023136"/>
    </source>
</evidence>
<dbReference type="SUPFAM" id="SSF51197">
    <property type="entry name" value="Clavaminate synthase-like"/>
    <property type="match status" value="1"/>
</dbReference>
<dbReference type="EMBL" id="CAXAMM010039884">
    <property type="protein sequence ID" value="CAK9089760.1"/>
    <property type="molecule type" value="Genomic_DNA"/>
</dbReference>